<dbReference type="GO" id="GO:0005634">
    <property type="term" value="C:nucleus"/>
    <property type="evidence" value="ECO:0007669"/>
    <property type="project" value="TreeGrafter"/>
</dbReference>
<dbReference type="Proteomes" id="UP001497497">
    <property type="component" value="Unassembled WGS sequence"/>
</dbReference>
<evidence type="ECO:0000256" key="1">
    <source>
        <dbReference type="SAM" id="MobiDB-lite"/>
    </source>
</evidence>
<comment type="caution">
    <text evidence="3">The sequence shown here is derived from an EMBL/GenBank/DDBJ whole genome shotgun (WGS) entry which is preliminary data.</text>
</comment>
<accession>A0AAV2HIC3</accession>
<name>A0AAV2HIC3_LYMST</name>
<evidence type="ECO:0000313" key="3">
    <source>
        <dbReference type="EMBL" id="CAL1533779.1"/>
    </source>
</evidence>
<organism evidence="3 4">
    <name type="scientific">Lymnaea stagnalis</name>
    <name type="common">Great pond snail</name>
    <name type="synonym">Helix stagnalis</name>
    <dbReference type="NCBI Taxonomy" id="6523"/>
    <lineage>
        <taxon>Eukaryota</taxon>
        <taxon>Metazoa</taxon>
        <taxon>Spiralia</taxon>
        <taxon>Lophotrochozoa</taxon>
        <taxon>Mollusca</taxon>
        <taxon>Gastropoda</taxon>
        <taxon>Heterobranchia</taxon>
        <taxon>Euthyneura</taxon>
        <taxon>Panpulmonata</taxon>
        <taxon>Hygrophila</taxon>
        <taxon>Lymnaeoidea</taxon>
        <taxon>Lymnaeidae</taxon>
        <taxon>Lymnaea</taxon>
    </lineage>
</organism>
<dbReference type="PANTHER" id="PTHR13475">
    <property type="entry name" value="NEUGRIN"/>
    <property type="match status" value="1"/>
</dbReference>
<dbReference type="EMBL" id="CAXITT010000152">
    <property type="protein sequence ID" value="CAL1533779.1"/>
    <property type="molecule type" value="Genomic_DNA"/>
</dbReference>
<feature type="compositionally biased region" description="Polar residues" evidence="1">
    <location>
        <begin position="304"/>
        <end position="318"/>
    </location>
</feature>
<gene>
    <name evidence="3" type="ORF">GSLYS_00007739001</name>
</gene>
<sequence>MPMMSNFLTLSSLLLKATSITFNKVKFGNILAIQSIYRSYATHIPLKLKPVKVTTSTKRGTNPNKRTTKKGQIRKEHFSFADESYNVDELAHRITKYSSKSQALAAKEEFMRDAKKEIKFITAKTIERKYFKKPEVPNLLTWTAKEQIRFLHEKDPLEWTIEKLANSFPVNKECVKKILKNPIRLHREEDIIKHDLQVQQNWIDLKSALDNGDSTIFGEEVYRELKSLLNEDVICNASGIKHLPFPHKKTKSFTADGPFSSIVEDCYENKQVKLIDNLQLQNKLARLSLILSDISKALDKKNSADNSTTPKNNEQSSEVPKKSDPIENENNTFSKYNDRKASFINDQLQYHPSSIPSLLKQSLKTDNVNRRKRYISGNSMYDENGEFLYRIP</sequence>
<evidence type="ECO:0000313" key="4">
    <source>
        <dbReference type="Proteomes" id="UP001497497"/>
    </source>
</evidence>
<dbReference type="Pfam" id="PF06413">
    <property type="entry name" value="Neugrin"/>
    <property type="match status" value="1"/>
</dbReference>
<evidence type="ECO:0008006" key="5">
    <source>
        <dbReference type="Google" id="ProtNLM"/>
    </source>
</evidence>
<reference evidence="3 4" key="1">
    <citation type="submission" date="2024-04" db="EMBL/GenBank/DDBJ databases">
        <authorList>
            <consortium name="Genoscope - CEA"/>
            <person name="William W."/>
        </authorList>
    </citation>
    <scope>NUCLEOTIDE SEQUENCE [LARGE SCALE GENOMIC DNA]</scope>
</reference>
<feature type="chain" id="PRO_5043976834" description="Neugrin" evidence="2">
    <location>
        <begin position="20"/>
        <end position="392"/>
    </location>
</feature>
<proteinExistence type="predicted"/>
<feature type="region of interest" description="Disordered" evidence="1">
    <location>
        <begin position="300"/>
        <end position="332"/>
    </location>
</feature>
<feature type="signal peptide" evidence="2">
    <location>
        <begin position="1"/>
        <end position="19"/>
    </location>
</feature>
<dbReference type="AlphaFoldDB" id="A0AAV2HIC3"/>
<keyword evidence="4" id="KW-1185">Reference proteome</keyword>
<dbReference type="PANTHER" id="PTHR13475:SF3">
    <property type="entry name" value="NEUGRIN"/>
    <property type="match status" value="1"/>
</dbReference>
<dbReference type="InterPro" id="IPR010487">
    <property type="entry name" value="NGRN/Rrg9"/>
</dbReference>
<protein>
    <recommendedName>
        <fullName evidence="5">Neugrin</fullName>
    </recommendedName>
</protein>
<keyword evidence="2" id="KW-0732">Signal</keyword>
<evidence type="ECO:0000256" key="2">
    <source>
        <dbReference type="SAM" id="SignalP"/>
    </source>
</evidence>